<organism evidence="3 4">
    <name type="scientific">Metarhizium robertsii</name>
    <dbReference type="NCBI Taxonomy" id="568076"/>
    <lineage>
        <taxon>Eukaryota</taxon>
        <taxon>Fungi</taxon>
        <taxon>Dikarya</taxon>
        <taxon>Ascomycota</taxon>
        <taxon>Pezizomycotina</taxon>
        <taxon>Sordariomycetes</taxon>
        <taxon>Hypocreomycetidae</taxon>
        <taxon>Hypocreales</taxon>
        <taxon>Clavicipitaceae</taxon>
        <taxon>Metarhizium</taxon>
    </lineage>
</organism>
<proteinExistence type="predicted"/>
<dbReference type="InterPro" id="IPR050879">
    <property type="entry name" value="Acyltransferase_3"/>
</dbReference>
<reference evidence="3 4" key="1">
    <citation type="submission" date="2014-02" db="EMBL/GenBank/DDBJ databases">
        <title>The genome sequence of the entomopathogenic fungus Metarhizium robertsii ARSEF 2575.</title>
        <authorList>
            <person name="Giuliano Garisto Donzelli B."/>
            <person name="Roe B.A."/>
            <person name="Macmil S.L."/>
            <person name="Krasnoff S.B."/>
            <person name="Gibson D.M."/>
        </authorList>
    </citation>
    <scope>NUCLEOTIDE SEQUENCE [LARGE SCALE GENOMIC DNA]</scope>
    <source>
        <strain evidence="3 4">ARSEF 2575</strain>
    </source>
</reference>
<dbReference type="PANTHER" id="PTHR23028">
    <property type="entry name" value="ACETYLTRANSFERASE"/>
    <property type="match status" value="1"/>
</dbReference>
<accession>A0A014P0P1</accession>
<dbReference type="InterPro" id="IPR002656">
    <property type="entry name" value="Acyl_transf_3_dom"/>
</dbReference>
<keyword evidence="1" id="KW-1133">Transmembrane helix</keyword>
<feature type="transmembrane region" description="Helical" evidence="1">
    <location>
        <begin position="206"/>
        <end position="226"/>
    </location>
</feature>
<gene>
    <name evidence="3" type="ORF">X797_012144</name>
</gene>
<dbReference type="EMBL" id="JELW01000155">
    <property type="protein sequence ID" value="EXU94772.1"/>
    <property type="molecule type" value="Genomic_DNA"/>
</dbReference>
<name>A0A014P0P1_9HYPO</name>
<dbReference type="GO" id="GO:0016747">
    <property type="term" value="F:acyltransferase activity, transferring groups other than amino-acyl groups"/>
    <property type="evidence" value="ECO:0007669"/>
    <property type="project" value="InterPro"/>
</dbReference>
<dbReference type="HOGENOM" id="CLU_005679_13_3_1"/>
<sequence length="436" mass="50228">MHVDRATRSKATAHLDGIRGFASLLVYWHHHELWFHNSLRKALEAAFGFNNEYYFVTLPGIRSFFTGGHFAVAMFFVVSGYTISIKCIKLIHTATFVELGDTVSSAFFRRWPRLFLLFIGTTIIYITGCHIIGIPVPRVLSSDSLRLDLSSWSNEFWTYSFVFAENTDRWFSFQDHLWTIPLELKGSYFVYTTLLVLSKCSASRRLYIEMLLLLYLLYLVDGWYFAKFIAGTMLAELDLLNSVDDLAPFWAGIQWTRRCFCHPLLVLSIYLAGVPHFDNLSAHNGWYHLSLLKPDSMSDGKWFYLFCSALLFVSSVRFISTLRQVFESRIMQYLEKLSFALYLVHGPILWIIGDRLYGLVEFLTHSELVPESKMAYQRNSLHKILDAGPVGLKVGFLMAQLLLLPLTLTVAELTRKFIDQPSVAVSQFIYQRIIDS</sequence>
<feature type="transmembrane region" description="Helical" evidence="1">
    <location>
        <begin position="64"/>
        <end position="83"/>
    </location>
</feature>
<comment type="caution">
    <text evidence="3">The sequence shown here is derived from an EMBL/GenBank/DDBJ whole genome shotgun (WGS) entry which is preliminary data.</text>
</comment>
<evidence type="ECO:0000259" key="2">
    <source>
        <dbReference type="Pfam" id="PF01757"/>
    </source>
</evidence>
<dbReference type="Pfam" id="PF01757">
    <property type="entry name" value="Acyl_transf_3"/>
    <property type="match status" value="1"/>
</dbReference>
<keyword evidence="1" id="KW-0812">Transmembrane</keyword>
<protein>
    <recommendedName>
        <fullName evidence="2">Acyltransferase 3 domain-containing protein</fullName>
    </recommendedName>
</protein>
<feature type="transmembrane region" description="Helical" evidence="1">
    <location>
        <begin position="302"/>
        <end position="319"/>
    </location>
</feature>
<dbReference type="Proteomes" id="UP000030151">
    <property type="component" value="Unassembled WGS sequence"/>
</dbReference>
<keyword evidence="1" id="KW-0472">Membrane</keyword>
<dbReference type="PANTHER" id="PTHR23028:SF125">
    <property type="entry name" value="ACYLTRANSFERASE"/>
    <property type="match status" value="1"/>
</dbReference>
<dbReference type="AlphaFoldDB" id="A0A014P0P1"/>
<evidence type="ECO:0000256" key="1">
    <source>
        <dbReference type="SAM" id="Phobius"/>
    </source>
</evidence>
<feature type="domain" description="Acyltransferase 3" evidence="2">
    <location>
        <begin position="15"/>
        <end position="359"/>
    </location>
</feature>
<feature type="transmembrane region" description="Helical" evidence="1">
    <location>
        <begin position="177"/>
        <end position="197"/>
    </location>
</feature>
<evidence type="ECO:0000313" key="3">
    <source>
        <dbReference type="EMBL" id="EXU94772.1"/>
    </source>
</evidence>
<evidence type="ECO:0000313" key="4">
    <source>
        <dbReference type="Proteomes" id="UP000030151"/>
    </source>
</evidence>
<feature type="transmembrane region" description="Helical" evidence="1">
    <location>
        <begin position="114"/>
        <end position="136"/>
    </location>
</feature>